<evidence type="ECO:0000313" key="3">
    <source>
        <dbReference type="EMBL" id="MED6119142.1"/>
    </source>
</evidence>
<dbReference type="InterPro" id="IPR008656">
    <property type="entry name" value="Inositol_tetrakis-P_1-kinase"/>
</dbReference>
<accession>A0ABU6R664</accession>
<protein>
    <recommendedName>
        <fullName evidence="2">Inositol-tetrakisphosphate 1-kinase N-terminal domain-containing protein</fullName>
    </recommendedName>
</protein>
<dbReference type="EMBL" id="JASCZI010030229">
    <property type="protein sequence ID" value="MED6119142.1"/>
    <property type="molecule type" value="Genomic_DNA"/>
</dbReference>
<keyword evidence="4" id="KW-1185">Reference proteome</keyword>
<reference evidence="3 4" key="1">
    <citation type="journal article" date="2023" name="Plants (Basel)">
        <title>Bridging the Gap: Combining Genomics and Transcriptomics Approaches to Understand Stylosanthes scabra, an Orphan Legume from the Brazilian Caatinga.</title>
        <authorList>
            <person name="Ferreira-Neto J.R.C."/>
            <person name="da Silva M.D."/>
            <person name="Binneck E."/>
            <person name="de Melo N.F."/>
            <person name="da Silva R.H."/>
            <person name="de Melo A.L.T.M."/>
            <person name="Pandolfi V."/>
            <person name="Bustamante F.O."/>
            <person name="Brasileiro-Vidal A.C."/>
            <person name="Benko-Iseppon A.M."/>
        </authorList>
    </citation>
    <scope>NUCLEOTIDE SEQUENCE [LARGE SCALE GENOMIC DNA]</scope>
    <source>
        <tissue evidence="3">Leaves</tissue>
    </source>
</reference>
<dbReference type="Pfam" id="PF17927">
    <property type="entry name" value="Ins134_P3_kin_N"/>
    <property type="match status" value="1"/>
</dbReference>
<dbReference type="PANTHER" id="PTHR14217:SF19">
    <property type="entry name" value="INOSITOL-TETRAKISPHOSPHATE 1-KINASE 2"/>
    <property type="match status" value="1"/>
</dbReference>
<dbReference type="PANTHER" id="PTHR14217">
    <property type="entry name" value="INOSITOL-TETRAKISPHOSPHATE 1-KINASE"/>
    <property type="match status" value="1"/>
</dbReference>
<sequence>MGIAGMRSNEEISHRHVEENEEAENQVYSSPKVVVGYALTSKKKNSFLQPKFLNFARNKGIFFVAIDLNKPLLEQGPFDVVLHKLSGKEWREVIEVCDSKYLYPVSRCTSNLVLLWSLSIPICGIA</sequence>
<feature type="domain" description="Inositol-tetrakisphosphate 1-kinase N-terminal" evidence="2">
    <location>
        <begin position="34"/>
        <end position="95"/>
    </location>
</feature>
<feature type="compositionally biased region" description="Basic and acidic residues" evidence="1">
    <location>
        <begin position="8"/>
        <end position="18"/>
    </location>
</feature>
<comment type="caution">
    <text evidence="3">The sequence shown here is derived from an EMBL/GenBank/DDBJ whole genome shotgun (WGS) entry which is preliminary data.</text>
</comment>
<evidence type="ECO:0000259" key="2">
    <source>
        <dbReference type="Pfam" id="PF17927"/>
    </source>
</evidence>
<name>A0ABU6R664_9FABA</name>
<proteinExistence type="predicted"/>
<evidence type="ECO:0000313" key="4">
    <source>
        <dbReference type="Proteomes" id="UP001341840"/>
    </source>
</evidence>
<organism evidence="3 4">
    <name type="scientific">Stylosanthes scabra</name>
    <dbReference type="NCBI Taxonomy" id="79078"/>
    <lineage>
        <taxon>Eukaryota</taxon>
        <taxon>Viridiplantae</taxon>
        <taxon>Streptophyta</taxon>
        <taxon>Embryophyta</taxon>
        <taxon>Tracheophyta</taxon>
        <taxon>Spermatophyta</taxon>
        <taxon>Magnoliopsida</taxon>
        <taxon>eudicotyledons</taxon>
        <taxon>Gunneridae</taxon>
        <taxon>Pentapetalae</taxon>
        <taxon>rosids</taxon>
        <taxon>fabids</taxon>
        <taxon>Fabales</taxon>
        <taxon>Fabaceae</taxon>
        <taxon>Papilionoideae</taxon>
        <taxon>50 kb inversion clade</taxon>
        <taxon>dalbergioids sensu lato</taxon>
        <taxon>Dalbergieae</taxon>
        <taxon>Pterocarpus clade</taxon>
        <taxon>Stylosanthes</taxon>
    </lineage>
</organism>
<gene>
    <name evidence="3" type="ORF">PIB30_009245</name>
</gene>
<feature type="region of interest" description="Disordered" evidence="1">
    <location>
        <begin position="1"/>
        <end position="26"/>
    </location>
</feature>
<evidence type="ECO:0000256" key="1">
    <source>
        <dbReference type="SAM" id="MobiDB-lite"/>
    </source>
</evidence>
<dbReference type="Proteomes" id="UP001341840">
    <property type="component" value="Unassembled WGS sequence"/>
</dbReference>
<dbReference type="Gene3D" id="3.40.50.11370">
    <property type="match status" value="1"/>
</dbReference>
<dbReference type="InterPro" id="IPR041429">
    <property type="entry name" value="ITPK1_N"/>
</dbReference>